<dbReference type="InterPro" id="IPR003593">
    <property type="entry name" value="AAA+_ATPase"/>
</dbReference>
<dbReference type="InterPro" id="IPR025420">
    <property type="entry name" value="DUF4143"/>
</dbReference>
<dbReference type="AlphaFoldDB" id="A0A1F5ZUM4"/>
<dbReference type="STRING" id="1798383.A3D78_02900"/>
<comment type="caution">
    <text evidence="2">The sequence shown here is derived from an EMBL/GenBank/DDBJ whole genome shotgun (WGS) entry which is preliminary data.</text>
</comment>
<reference evidence="2 3" key="1">
    <citation type="journal article" date="2016" name="Nat. Commun.">
        <title>Thousands of microbial genomes shed light on interconnected biogeochemical processes in an aquifer system.</title>
        <authorList>
            <person name="Anantharaman K."/>
            <person name="Brown C.T."/>
            <person name="Hug L.A."/>
            <person name="Sharon I."/>
            <person name="Castelle C.J."/>
            <person name="Probst A.J."/>
            <person name="Thomas B.C."/>
            <person name="Singh A."/>
            <person name="Wilkins M.J."/>
            <person name="Karaoz U."/>
            <person name="Brodie E.L."/>
            <person name="Williams K.H."/>
            <person name="Hubbard S.S."/>
            <person name="Banfield J.F."/>
        </authorList>
    </citation>
    <scope>NUCLEOTIDE SEQUENCE [LARGE SCALE GENOMIC DNA]</scope>
</reference>
<proteinExistence type="predicted"/>
<name>A0A1F5ZUM4_9BACT</name>
<dbReference type="PANTHER" id="PTHR43566">
    <property type="entry name" value="CONSERVED PROTEIN"/>
    <property type="match status" value="1"/>
</dbReference>
<accession>A0A1F5ZUM4</accession>
<dbReference type="SUPFAM" id="SSF52540">
    <property type="entry name" value="P-loop containing nucleoside triphosphate hydrolases"/>
    <property type="match status" value="1"/>
</dbReference>
<dbReference type="EMBL" id="MFJM01000070">
    <property type="protein sequence ID" value="OGG15832.1"/>
    <property type="molecule type" value="Genomic_DNA"/>
</dbReference>
<protein>
    <submittedName>
        <fullName evidence="2">AAA family ATPase</fullName>
    </submittedName>
</protein>
<evidence type="ECO:0000313" key="3">
    <source>
        <dbReference type="Proteomes" id="UP000176253"/>
    </source>
</evidence>
<dbReference type="Gene3D" id="3.40.50.300">
    <property type="entry name" value="P-loop containing nucleotide triphosphate hydrolases"/>
    <property type="match status" value="1"/>
</dbReference>
<feature type="domain" description="AAA+ ATPase" evidence="1">
    <location>
        <begin position="18"/>
        <end position="135"/>
    </location>
</feature>
<dbReference type="SMART" id="SM00382">
    <property type="entry name" value="AAA"/>
    <property type="match status" value="1"/>
</dbReference>
<dbReference type="InterPro" id="IPR041682">
    <property type="entry name" value="AAA_14"/>
</dbReference>
<organism evidence="2 3">
    <name type="scientific">Candidatus Gottesmanbacteria bacterium RIFCSPHIGHO2_02_FULL_39_14</name>
    <dbReference type="NCBI Taxonomy" id="1798383"/>
    <lineage>
        <taxon>Bacteria</taxon>
        <taxon>Candidatus Gottesmaniibacteriota</taxon>
    </lineage>
</organism>
<dbReference type="InterPro" id="IPR027417">
    <property type="entry name" value="P-loop_NTPase"/>
</dbReference>
<dbReference type="Proteomes" id="UP000176253">
    <property type="component" value="Unassembled WGS sequence"/>
</dbReference>
<evidence type="ECO:0000313" key="2">
    <source>
        <dbReference type="EMBL" id="OGG15832.1"/>
    </source>
</evidence>
<sequence length="379" mass="43705">MKIPRALHNKLKQEFLRGKKGIVLYGPRQVGKTTLVNDILNKVGIKTLVLNADQRGPWWELFTSRELTKIKLLLAGYEALFIDEAQRIPEAGLSIKIILDNFSGIKVFITGSSSLDLASKINEPLTGRIYSYKLFPIAQQELLTINTPYELNSYLEERLVYGSYPEIFSLAGASSKTEYLKNLTGTYLYKDLLEFGDIRNSTRIHDLLKLLAFQVGNEVSLSELAASLELSRITVDRYIDLLEKSFIVFRLSGFSRNLRKEVTKMDKIYFYDTGVRNTVIGNFNLLKNRDDVGRLWENFLVMERMKRQEYTQTIYSHYFWRLTTGAELDLVEEREGKLFGFEFKYSAKTSKVPKSWVVTYPNASAQTVNRNNWLQFVAD</sequence>
<evidence type="ECO:0000259" key="1">
    <source>
        <dbReference type="SMART" id="SM00382"/>
    </source>
</evidence>
<dbReference type="Pfam" id="PF13173">
    <property type="entry name" value="AAA_14"/>
    <property type="match status" value="1"/>
</dbReference>
<gene>
    <name evidence="2" type="ORF">A3D78_02900</name>
</gene>
<dbReference type="Pfam" id="PF13635">
    <property type="entry name" value="DUF4143"/>
    <property type="match status" value="1"/>
</dbReference>
<dbReference type="PANTHER" id="PTHR43566:SF1">
    <property type="entry name" value="AAA+ ATPASE DOMAIN-CONTAINING PROTEIN"/>
    <property type="match status" value="1"/>
</dbReference>